<keyword evidence="2 4" id="KW-0863">Zinc-finger</keyword>
<evidence type="ECO:0000313" key="8">
    <source>
        <dbReference type="Proteomes" id="UP000324705"/>
    </source>
</evidence>
<dbReference type="GO" id="GO:0008270">
    <property type="term" value="F:zinc ion binding"/>
    <property type="evidence" value="ECO:0007669"/>
    <property type="project" value="UniProtKB-KW"/>
</dbReference>
<feature type="region of interest" description="Disordered" evidence="5">
    <location>
        <begin position="689"/>
        <end position="727"/>
    </location>
</feature>
<dbReference type="InterPro" id="IPR004330">
    <property type="entry name" value="FAR1_DNA_bnd_dom"/>
</dbReference>
<dbReference type="Gramene" id="TRITD1Av1G138370.1">
    <property type="protein sequence ID" value="TRITD1Av1G138370.1"/>
    <property type="gene ID" value="TRITD1Av1G138370"/>
</dbReference>
<name>A0A9R0QA22_TRITD</name>
<dbReference type="Pfam" id="PF03101">
    <property type="entry name" value="FAR1"/>
    <property type="match status" value="1"/>
</dbReference>
<dbReference type="PANTHER" id="PTHR47718:SF2">
    <property type="entry name" value="PROTEIN FAR1-RELATED SEQUENCE 5-LIKE"/>
    <property type="match status" value="1"/>
</dbReference>
<keyword evidence="8" id="KW-1185">Reference proteome</keyword>
<dbReference type="InterPro" id="IPR018289">
    <property type="entry name" value="MULE_transposase_dom"/>
</dbReference>
<dbReference type="PROSITE" id="PS50966">
    <property type="entry name" value="ZF_SWIM"/>
    <property type="match status" value="1"/>
</dbReference>
<protein>
    <recommendedName>
        <fullName evidence="6">SWIM-type domain-containing protein</fullName>
    </recommendedName>
</protein>
<dbReference type="Pfam" id="PF04434">
    <property type="entry name" value="SWIM"/>
    <property type="match status" value="1"/>
</dbReference>
<dbReference type="OMA" id="AHEFACR"/>
<dbReference type="SMART" id="SM00575">
    <property type="entry name" value="ZnF_PMZ"/>
    <property type="match status" value="1"/>
</dbReference>
<evidence type="ECO:0000256" key="2">
    <source>
        <dbReference type="ARBA" id="ARBA00022771"/>
    </source>
</evidence>
<keyword evidence="1" id="KW-0479">Metal-binding</keyword>
<dbReference type="Pfam" id="PF10551">
    <property type="entry name" value="MULE"/>
    <property type="match status" value="1"/>
</dbReference>
<sequence length="727" mass="83869">MAQIDKRIPQVGMRFKDSNEAWMFWVEYGGHIGFDVRKRCTNKSKFDGKVTSCRFVCSNEGLRRKCQTEREPKRFRAETRTDCLVRMVITLDRATENYEITEVVLEHNHYLQLPQTRHLLVSQRKISELQAFEIETADDSGIMPKPAHEFACRKVGGPLNLGYTCRDQKNHLRSKRQRELAFGQAGSMLKYFRDKVAENPSFQYALQLDCEENIANIFWVDAKMLLDYAHFGDVTFDTTFGTNKEYRPFGIFLGLNQFRETTIFGAALMFDETRDSFIWLFESFLAAHNGRQPRTIYTDQDIAMGKAIEHVFTQSYHGLCTFHIMQNAVKHLSSVKDEEEDEVEDEEKETHILTDFGACMYGYEDKAEFEEAFDNMRQKVHKQTWLDSIYKVKEKWAECYMRDVFSLGVRSTQLSESFNNALKNHLKSDFHIVRFLMHFERTMEVKRRKELEPEFEARKKLPRIKMFTPMLVQASKVYTPIIFEAFQGEYERSMAACCRVLDGNNKFGVAIGSLHGDLQFEEERIVIGDPLTQTISCSCGMFNRAGVLCGHGLKVLDLLNIKTMPTHYVLKRLTREARNGSIQDRQGRNVVENPKLEAQLRYQDLSHKFHNLAHKAANYLECCVLLENAHDSVAPQIEDKLNATTSAMNEPCKDKENVEPNVQQTNEFLCSAQLKKKEVQSRNLRRKKGWLEKLLKGKRKSTKTTAPTKKGAKATKEGEASSGSGEG</sequence>
<evidence type="ECO:0000259" key="6">
    <source>
        <dbReference type="PROSITE" id="PS50966"/>
    </source>
</evidence>
<evidence type="ECO:0000313" key="7">
    <source>
        <dbReference type="EMBL" id="VAH06256.1"/>
    </source>
</evidence>
<keyword evidence="3" id="KW-0862">Zinc</keyword>
<dbReference type="Proteomes" id="UP000324705">
    <property type="component" value="Chromosome 1A"/>
</dbReference>
<evidence type="ECO:0000256" key="5">
    <source>
        <dbReference type="SAM" id="MobiDB-lite"/>
    </source>
</evidence>
<dbReference type="AlphaFoldDB" id="A0A9R0QA22"/>
<feature type="domain" description="SWIM-type" evidence="6">
    <location>
        <begin position="523"/>
        <end position="560"/>
    </location>
</feature>
<evidence type="ECO:0000256" key="1">
    <source>
        <dbReference type="ARBA" id="ARBA00022723"/>
    </source>
</evidence>
<evidence type="ECO:0000256" key="4">
    <source>
        <dbReference type="PROSITE-ProRule" id="PRU00325"/>
    </source>
</evidence>
<gene>
    <name evidence="7" type="ORF">TRITD_1Av1G138370</name>
</gene>
<organism evidence="7 8">
    <name type="scientific">Triticum turgidum subsp. durum</name>
    <name type="common">Durum wheat</name>
    <name type="synonym">Triticum durum</name>
    <dbReference type="NCBI Taxonomy" id="4567"/>
    <lineage>
        <taxon>Eukaryota</taxon>
        <taxon>Viridiplantae</taxon>
        <taxon>Streptophyta</taxon>
        <taxon>Embryophyta</taxon>
        <taxon>Tracheophyta</taxon>
        <taxon>Spermatophyta</taxon>
        <taxon>Magnoliopsida</taxon>
        <taxon>Liliopsida</taxon>
        <taxon>Poales</taxon>
        <taxon>Poaceae</taxon>
        <taxon>BOP clade</taxon>
        <taxon>Pooideae</taxon>
        <taxon>Triticodae</taxon>
        <taxon>Triticeae</taxon>
        <taxon>Triticinae</taxon>
        <taxon>Triticum</taxon>
    </lineage>
</organism>
<dbReference type="EMBL" id="LT934111">
    <property type="protein sequence ID" value="VAH06256.1"/>
    <property type="molecule type" value="Genomic_DNA"/>
</dbReference>
<accession>A0A9R0QA22</accession>
<dbReference type="PANTHER" id="PTHR47718">
    <property type="entry name" value="OS01G0519700 PROTEIN"/>
    <property type="match status" value="1"/>
</dbReference>
<dbReference type="InterPro" id="IPR006564">
    <property type="entry name" value="Znf_PMZ"/>
</dbReference>
<dbReference type="InterPro" id="IPR007527">
    <property type="entry name" value="Znf_SWIM"/>
</dbReference>
<reference evidence="7 8" key="1">
    <citation type="submission" date="2017-09" db="EMBL/GenBank/DDBJ databases">
        <authorList>
            <consortium name="International Durum Wheat Genome Sequencing Consortium (IDWGSC)"/>
            <person name="Milanesi L."/>
        </authorList>
    </citation>
    <scope>NUCLEOTIDE SEQUENCE [LARGE SCALE GENOMIC DNA]</scope>
    <source>
        <strain evidence="8">cv. Svevo</strain>
    </source>
</reference>
<proteinExistence type="predicted"/>
<evidence type="ECO:0000256" key="3">
    <source>
        <dbReference type="ARBA" id="ARBA00022833"/>
    </source>
</evidence>